<evidence type="ECO:0000313" key="1">
    <source>
        <dbReference type="EMBL" id="KJA29808.1"/>
    </source>
</evidence>
<dbReference type="OrthoDB" id="329272at2759"/>
<dbReference type="EMBL" id="KN817518">
    <property type="protein sequence ID" value="KJA29808.1"/>
    <property type="molecule type" value="Genomic_DNA"/>
</dbReference>
<organism evidence="1 2">
    <name type="scientific">Hypholoma sublateritium (strain FD-334 SS-4)</name>
    <dbReference type="NCBI Taxonomy" id="945553"/>
    <lineage>
        <taxon>Eukaryota</taxon>
        <taxon>Fungi</taxon>
        <taxon>Dikarya</taxon>
        <taxon>Basidiomycota</taxon>
        <taxon>Agaricomycotina</taxon>
        <taxon>Agaricomycetes</taxon>
        <taxon>Agaricomycetidae</taxon>
        <taxon>Agaricales</taxon>
        <taxon>Agaricineae</taxon>
        <taxon>Strophariaceae</taxon>
        <taxon>Hypholoma</taxon>
    </lineage>
</organism>
<sequence length="168" mass="17702">MSGAPADARAPAPAPAYGIVRVRAHKCIDRLQHAQSIEAFHTYKGSPLDTEVDAYDAFLTTAHFLLCHRHRRVSGNDLRDAPRRRKLLQAHAAHGARAALVDARTAAATAGAGAGASTAEIIVHSHIPAMGLAGPAPILHKVCIPFPIPPQQGTARVRSRPADLGADT</sequence>
<proteinExistence type="predicted"/>
<keyword evidence="2" id="KW-1185">Reference proteome</keyword>
<reference evidence="2" key="1">
    <citation type="submission" date="2014-04" db="EMBL/GenBank/DDBJ databases">
        <title>Evolutionary Origins and Diversification of the Mycorrhizal Mutualists.</title>
        <authorList>
            <consortium name="DOE Joint Genome Institute"/>
            <consortium name="Mycorrhizal Genomics Consortium"/>
            <person name="Kohler A."/>
            <person name="Kuo A."/>
            <person name="Nagy L.G."/>
            <person name="Floudas D."/>
            <person name="Copeland A."/>
            <person name="Barry K.W."/>
            <person name="Cichocki N."/>
            <person name="Veneault-Fourrey C."/>
            <person name="LaButti K."/>
            <person name="Lindquist E.A."/>
            <person name="Lipzen A."/>
            <person name="Lundell T."/>
            <person name="Morin E."/>
            <person name="Murat C."/>
            <person name="Riley R."/>
            <person name="Ohm R."/>
            <person name="Sun H."/>
            <person name="Tunlid A."/>
            <person name="Henrissat B."/>
            <person name="Grigoriev I.V."/>
            <person name="Hibbett D.S."/>
            <person name="Martin F."/>
        </authorList>
    </citation>
    <scope>NUCLEOTIDE SEQUENCE [LARGE SCALE GENOMIC DNA]</scope>
    <source>
        <strain evidence="2">FD-334 SS-4</strain>
    </source>
</reference>
<gene>
    <name evidence="1" type="ORF">HYPSUDRAFT_196142</name>
</gene>
<dbReference type="AlphaFoldDB" id="A0A0D2N099"/>
<dbReference type="Proteomes" id="UP000054270">
    <property type="component" value="Unassembled WGS sequence"/>
</dbReference>
<evidence type="ECO:0000313" key="2">
    <source>
        <dbReference type="Proteomes" id="UP000054270"/>
    </source>
</evidence>
<accession>A0A0D2N099</accession>
<protein>
    <submittedName>
        <fullName evidence="1">Uncharacterized protein</fullName>
    </submittedName>
</protein>
<name>A0A0D2N099_HYPSF</name>